<proteinExistence type="predicted"/>
<reference evidence="1 2" key="1">
    <citation type="submission" date="2019-04" db="EMBL/GenBank/DDBJ databases">
        <title>Friends and foes A comparative genomics study of 23 Aspergillus species from section Flavi.</title>
        <authorList>
            <consortium name="DOE Joint Genome Institute"/>
            <person name="Kjaerbolling I."/>
            <person name="Vesth T."/>
            <person name="Frisvad J.C."/>
            <person name="Nybo J.L."/>
            <person name="Theobald S."/>
            <person name="Kildgaard S."/>
            <person name="Isbrandt T."/>
            <person name="Kuo A."/>
            <person name="Sato A."/>
            <person name="Lyhne E.K."/>
            <person name="Kogle M.E."/>
            <person name="Wiebenga A."/>
            <person name="Kun R.S."/>
            <person name="Lubbers R.J."/>
            <person name="Makela M.R."/>
            <person name="Barry K."/>
            <person name="Chovatia M."/>
            <person name="Clum A."/>
            <person name="Daum C."/>
            <person name="Haridas S."/>
            <person name="He G."/>
            <person name="LaButti K."/>
            <person name="Lipzen A."/>
            <person name="Mondo S."/>
            <person name="Riley R."/>
            <person name="Salamov A."/>
            <person name="Simmons B.A."/>
            <person name="Magnuson J.K."/>
            <person name="Henrissat B."/>
            <person name="Mortensen U.H."/>
            <person name="Larsen T.O."/>
            <person name="Devries R.P."/>
            <person name="Grigoriev I.V."/>
            <person name="Machida M."/>
            <person name="Baker S.E."/>
            <person name="Andersen M.R."/>
        </authorList>
    </citation>
    <scope>NUCLEOTIDE SEQUENCE [LARGE SCALE GENOMIC DNA]</scope>
    <source>
        <strain evidence="1 2">CBS 151.66</strain>
    </source>
</reference>
<dbReference type="Pfam" id="PF20717">
    <property type="entry name" value="DUF6829"/>
    <property type="match status" value="1"/>
</dbReference>
<dbReference type="InterPro" id="IPR049232">
    <property type="entry name" value="DUF6829"/>
</dbReference>
<dbReference type="EMBL" id="ML732170">
    <property type="protein sequence ID" value="KAB8077289.1"/>
    <property type="molecule type" value="Genomic_DNA"/>
</dbReference>
<protein>
    <submittedName>
        <fullName evidence="1">Uncharacterized protein</fullName>
    </submittedName>
</protein>
<dbReference type="Proteomes" id="UP000326565">
    <property type="component" value="Unassembled WGS sequence"/>
</dbReference>
<organism evidence="1 2">
    <name type="scientific">Aspergillus leporis</name>
    <dbReference type="NCBI Taxonomy" id="41062"/>
    <lineage>
        <taxon>Eukaryota</taxon>
        <taxon>Fungi</taxon>
        <taxon>Dikarya</taxon>
        <taxon>Ascomycota</taxon>
        <taxon>Pezizomycotina</taxon>
        <taxon>Eurotiomycetes</taxon>
        <taxon>Eurotiomycetidae</taxon>
        <taxon>Eurotiales</taxon>
        <taxon>Aspergillaceae</taxon>
        <taxon>Aspergillus</taxon>
        <taxon>Aspergillus subgen. Circumdati</taxon>
    </lineage>
</organism>
<keyword evidence="2" id="KW-1185">Reference proteome</keyword>
<accession>A0A5N5X998</accession>
<evidence type="ECO:0000313" key="1">
    <source>
        <dbReference type="EMBL" id="KAB8077289.1"/>
    </source>
</evidence>
<dbReference type="AlphaFoldDB" id="A0A5N5X998"/>
<evidence type="ECO:0000313" key="2">
    <source>
        <dbReference type="Proteomes" id="UP000326565"/>
    </source>
</evidence>
<name>A0A5N5X998_9EURO</name>
<sequence length="468" mass="52698">MENLHQHPILERIINWLRKAKSLDGRSQLVAVIQRGELQTLSDGKAVKLLRKQFRHEFSRLRRVPDNLEQGDGPPKGMIDGKDVTPSQLLFHQDFPEVNRTVVNFLALKWLLEDNYNAFTKYQPEVLRLKEETFKKFRDLARGILDNSPDDLLASVVSLILGDIGKDPELKRWVNEYGGKKINHDLVLLRAIELGQFSKSLGLLPDNKREDLILGVRVGAALNIPQLTQGENVPGSLRGILMLRGNEQAFNLKYLEIMLDVSGAGGHVDARGANRMIEPVCQSFLLAFPVLQDVIKGNISVRDAYDKVLGNRGQILADKGFRPLSTDDPRDRAFLRLCAMGRVADEHLARLFDEAFTNLPGKTKQKLIDGLNVDGDDDGEAVILYYMPGIFAEGLRVSHEAPDLKQVEVIQSLMSFMARSYDDTKPHSGRPNRIIERDVSPAKSVVRNEHFVENPQILDTYNLPVATY</sequence>
<gene>
    <name evidence="1" type="ORF">BDV29DRAFT_168423</name>
</gene>
<dbReference type="OrthoDB" id="5295627at2759"/>